<feature type="transmembrane region" description="Helical" evidence="7">
    <location>
        <begin position="94"/>
        <end position="113"/>
    </location>
</feature>
<dbReference type="STRING" id="617002.SAMN05660653_01738"/>
<evidence type="ECO:0000256" key="4">
    <source>
        <dbReference type="ARBA" id="ARBA00022989"/>
    </source>
</evidence>
<feature type="transmembrane region" description="Helical" evidence="7">
    <location>
        <begin position="188"/>
        <end position="208"/>
    </location>
</feature>
<dbReference type="SUPFAM" id="SSF81345">
    <property type="entry name" value="ABC transporter involved in vitamin B12 uptake, BtuC"/>
    <property type="match status" value="1"/>
</dbReference>
<feature type="transmembrane region" description="Helical" evidence="7">
    <location>
        <begin position="220"/>
        <end position="239"/>
    </location>
</feature>
<evidence type="ECO:0000313" key="8">
    <source>
        <dbReference type="EMBL" id="SDB36650.1"/>
    </source>
</evidence>
<feature type="transmembrane region" description="Helical" evidence="7">
    <location>
        <begin position="14"/>
        <end position="33"/>
    </location>
</feature>
<feature type="transmembrane region" description="Helical" evidence="7">
    <location>
        <begin position="38"/>
        <end position="57"/>
    </location>
</feature>
<dbReference type="AlphaFoldDB" id="A0A1G6CUW2"/>
<dbReference type="Pfam" id="PF00950">
    <property type="entry name" value="ABC-3"/>
    <property type="match status" value="1"/>
</dbReference>
<proteinExistence type="inferred from homology"/>
<evidence type="ECO:0000256" key="7">
    <source>
        <dbReference type="SAM" id="Phobius"/>
    </source>
</evidence>
<sequence length="272" mass="29248">MSLDFLQFEFMRNALLACLLISISCGIMGTLVVVNRLVFLSGGIAHASYGGVGAAMYLGSSPYFGAALFALLASGIMGVVSLKSKHRSDTVIGVIWAVGMAVGIILVDITPGYNVDLMSYLFGSILLVPRESLWLMAGLNLAVLAWIWFFYSDMLAMSYDEEYAQVMGAPVRLLYFALLALTALTVVVVIQAVGLILVIALLTIPAVIAEGFSRSLGTMMAWSVFFSATFCIFGLLLAYHLNLTAGASIVMVAAAAFFLVKTLQWVRGRRIP</sequence>
<feature type="transmembrane region" description="Helical" evidence="7">
    <location>
        <begin position="245"/>
        <end position="266"/>
    </location>
</feature>
<evidence type="ECO:0000256" key="2">
    <source>
        <dbReference type="ARBA" id="ARBA00008034"/>
    </source>
</evidence>
<dbReference type="Gene3D" id="1.10.3470.10">
    <property type="entry name" value="ABC transporter involved in vitamin B12 uptake, BtuC"/>
    <property type="match status" value="1"/>
</dbReference>
<organism evidence="8 9">
    <name type="scientific">Desulfonatronum thiosulfatophilum</name>
    <dbReference type="NCBI Taxonomy" id="617002"/>
    <lineage>
        <taxon>Bacteria</taxon>
        <taxon>Pseudomonadati</taxon>
        <taxon>Thermodesulfobacteriota</taxon>
        <taxon>Desulfovibrionia</taxon>
        <taxon>Desulfovibrionales</taxon>
        <taxon>Desulfonatronaceae</taxon>
        <taxon>Desulfonatronum</taxon>
    </lineage>
</organism>
<name>A0A1G6CUW2_9BACT</name>
<dbReference type="PANTHER" id="PTHR30477">
    <property type="entry name" value="ABC-TRANSPORTER METAL-BINDING PROTEIN"/>
    <property type="match status" value="1"/>
</dbReference>
<evidence type="ECO:0000256" key="3">
    <source>
        <dbReference type="ARBA" id="ARBA00022692"/>
    </source>
</evidence>
<feature type="transmembrane region" description="Helical" evidence="7">
    <location>
        <begin position="133"/>
        <end position="151"/>
    </location>
</feature>
<dbReference type="InterPro" id="IPR001626">
    <property type="entry name" value="ABC_TroCD"/>
</dbReference>
<evidence type="ECO:0000313" key="9">
    <source>
        <dbReference type="Proteomes" id="UP000198771"/>
    </source>
</evidence>
<dbReference type="Proteomes" id="UP000198771">
    <property type="component" value="Unassembled WGS sequence"/>
</dbReference>
<dbReference type="InterPro" id="IPR037294">
    <property type="entry name" value="ABC_BtuC-like"/>
</dbReference>
<feature type="transmembrane region" description="Helical" evidence="7">
    <location>
        <begin position="63"/>
        <end position="82"/>
    </location>
</feature>
<evidence type="ECO:0000256" key="1">
    <source>
        <dbReference type="ARBA" id="ARBA00004141"/>
    </source>
</evidence>
<dbReference type="OrthoDB" id="9798540at2"/>
<dbReference type="PANTHER" id="PTHR30477:SF18">
    <property type="entry name" value="METAL TRANSPORT SYSTEM MEMBRANE PROTEIN CT_417-RELATED"/>
    <property type="match status" value="1"/>
</dbReference>
<dbReference type="GO" id="GO:0043190">
    <property type="term" value="C:ATP-binding cassette (ABC) transporter complex"/>
    <property type="evidence" value="ECO:0007669"/>
    <property type="project" value="InterPro"/>
</dbReference>
<gene>
    <name evidence="8" type="ORF">SAMN05660653_01738</name>
</gene>
<keyword evidence="5 7" id="KW-0472">Membrane</keyword>
<reference evidence="8 9" key="1">
    <citation type="submission" date="2016-10" db="EMBL/GenBank/DDBJ databases">
        <authorList>
            <person name="de Groot N.N."/>
        </authorList>
    </citation>
    <scope>NUCLEOTIDE SEQUENCE [LARGE SCALE GENOMIC DNA]</scope>
    <source>
        <strain evidence="8 9">ASO4-2</strain>
    </source>
</reference>
<keyword evidence="9" id="KW-1185">Reference proteome</keyword>
<comment type="similarity">
    <text evidence="2 6">Belongs to the ABC-3 integral membrane protein family.</text>
</comment>
<dbReference type="CDD" id="cd06550">
    <property type="entry name" value="TM_ABC_iron-siderophores_like"/>
    <property type="match status" value="1"/>
</dbReference>
<dbReference type="EMBL" id="FMXO01000009">
    <property type="protein sequence ID" value="SDB36650.1"/>
    <property type="molecule type" value="Genomic_DNA"/>
</dbReference>
<dbReference type="GO" id="GO:0055085">
    <property type="term" value="P:transmembrane transport"/>
    <property type="evidence" value="ECO:0007669"/>
    <property type="project" value="InterPro"/>
</dbReference>
<evidence type="ECO:0000256" key="6">
    <source>
        <dbReference type="RuleBase" id="RU003943"/>
    </source>
</evidence>
<accession>A0A1G6CUW2</accession>
<dbReference type="RefSeq" id="WP_092120127.1">
    <property type="nucleotide sequence ID" value="NZ_FMXO01000009.1"/>
</dbReference>
<keyword evidence="3 6" id="KW-0812">Transmembrane</keyword>
<keyword evidence="4 7" id="KW-1133">Transmembrane helix</keyword>
<protein>
    <submittedName>
        <fullName evidence="8">Zinc transport system permease protein</fullName>
    </submittedName>
</protein>
<keyword evidence="6" id="KW-0813">Transport</keyword>
<dbReference type="GO" id="GO:0010043">
    <property type="term" value="P:response to zinc ion"/>
    <property type="evidence" value="ECO:0007669"/>
    <property type="project" value="TreeGrafter"/>
</dbReference>
<comment type="subcellular location">
    <subcellularLocation>
        <location evidence="6">Cell membrane</location>
        <topology evidence="6">Multi-pass membrane protein</topology>
    </subcellularLocation>
    <subcellularLocation>
        <location evidence="1">Membrane</location>
        <topology evidence="1">Multi-pass membrane protein</topology>
    </subcellularLocation>
</comment>
<evidence type="ECO:0000256" key="5">
    <source>
        <dbReference type="ARBA" id="ARBA00023136"/>
    </source>
</evidence>